<dbReference type="EMBL" id="FOFB01000005">
    <property type="protein sequence ID" value="SEQ08444.1"/>
    <property type="molecule type" value="Genomic_DNA"/>
</dbReference>
<name>A0A1H9D4S1_9BACT</name>
<gene>
    <name evidence="1" type="ORF">SAMN05444359_105146</name>
</gene>
<dbReference type="InParanoid" id="A0A1H9D4S1"/>
<sequence>MKKVLPLLTSTAYFPPAHWFAAAHQLGDWRIEAHENYQKGGWRNRCRIIGPNGILDLSVPLEKGKHQKKPVQEVTISYRNDWWREHEQSIRTAYGRSPYYEFYAEELFSIARQRPATIWELNEALINKLSQLLQLRVPPVSTGDFVFPDDEGYHRPKNLPTSLLPYPQVFSDRFGFTPGLSVLDSLFCLGPQAKINFENLLDE</sequence>
<proteinExistence type="predicted"/>
<dbReference type="Proteomes" id="UP000199021">
    <property type="component" value="Unassembled WGS sequence"/>
</dbReference>
<dbReference type="OrthoDB" id="1523452at2"/>
<evidence type="ECO:0000313" key="2">
    <source>
        <dbReference type="Proteomes" id="UP000199021"/>
    </source>
</evidence>
<protein>
    <submittedName>
        <fullName evidence="1">WbqC-like protein family protein</fullName>
    </submittedName>
</protein>
<dbReference type="RefSeq" id="WP_090166471.1">
    <property type="nucleotide sequence ID" value="NZ_FOFB01000005.1"/>
</dbReference>
<organism evidence="1 2">
    <name type="scientific">Neolewinella agarilytica</name>
    <dbReference type="NCBI Taxonomy" id="478744"/>
    <lineage>
        <taxon>Bacteria</taxon>
        <taxon>Pseudomonadati</taxon>
        <taxon>Bacteroidota</taxon>
        <taxon>Saprospiria</taxon>
        <taxon>Saprospirales</taxon>
        <taxon>Lewinellaceae</taxon>
        <taxon>Neolewinella</taxon>
    </lineage>
</organism>
<dbReference type="AlphaFoldDB" id="A0A1H9D4S1"/>
<dbReference type="Pfam" id="PF08889">
    <property type="entry name" value="WbqC"/>
    <property type="match status" value="1"/>
</dbReference>
<accession>A0A1H9D4S1</accession>
<keyword evidence="2" id="KW-1185">Reference proteome</keyword>
<reference evidence="2" key="1">
    <citation type="submission" date="2016-10" db="EMBL/GenBank/DDBJ databases">
        <authorList>
            <person name="Varghese N."/>
            <person name="Submissions S."/>
        </authorList>
    </citation>
    <scope>NUCLEOTIDE SEQUENCE [LARGE SCALE GENOMIC DNA]</scope>
    <source>
        <strain evidence="2">DSM 24740</strain>
    </source>
</reference>
<evidence type="ECO:0000313" key="1">
    <source>
        <dbReference type="EMBL" id="SEQ08444.1"/>
    </source>
</evidence>
<dbReference type="InterPro" id="IPR014985">
    <property type="entry name" value="WbqC"/>
</dbReference>
<dbReference type="STRING" id="478744.SAMN05444359_105146"/>